<dbReference type="Pfam" id="PF22258">
    <property type="entry name" value="DUF6949"/>
    <property type="match status" value="1"/>
</dbReference>
<dbReference type="InterPro" id="IPR053803">
    <property type="entry name" value="DUF6949"/>
</dbReference>
<protein>
    <submittedName>
        <fullName evidence="2">Conserved protein</fullName>
    </submittedName>
</protein>
<evidence type="ECO:0000313" key="3">
    <source>
        <dbReference type="Proteomes" id="UP000028702"/>
    </source>
</evidence>
<keyword evidence="1" id="KW-0472">Membrane</keyword>
<reference evidence="2 3" key="1">
    <citation type="submission" date="2014-07" db="EMBL/GenBank/DDBJ databases">
        <title>Tepidicaulis marinum gen. nov., sp. nov., a novel marine bacterium denitrifying nitrate to nitrous oxide strictly under microaerobic conditions.</title>
        <authorList>
            <person name="Takeuchi M."/>
            <person name="Yamagishi T."/>
            <person name="Kamagata Y."/>
            <person name="Oshima K."/>
            <person name="Hattori M."/>
            <person name="Katayama T."/>
            <person name="Hanada S."/>
            <person name="Tamaki H."/>
            <person name="Marumo K."/>
            <person name="Maeda H."/>
            <person name="Nedachi M."/>
            <person name="Iwasaki W."/>
            <person name="Suwa Y."/>
            <person name="Sakata S."/>
        </authorList>
    </citation>
    <scope>NUCLEOTIDE SEQUENCE [LARGE SCALE GENOMIC DNA]</scope>
    <source>
        <strain evidence="2 3">MA2</strain>
    </source>
</reference>
<dbReference type="Proteomes" id="UP000028702">
    <property type="component" value="Unassembled WGS sequence"/>
</dbReference>
<evidence type="ECO:0000256" key="1">
    <source>
        <dbReference type="SAM" id="Phobius"/>
    </source>
</evidence>
<accession>A0A081BDE1</accession>
<dbReference type="STRING" id="1333998.M2A_2558"/>
<feature type="transmembrane region" description="Helical" evidence="1">
    <location>
        <begin position="42"/>
        <end position="64"/>
    </location>
</feature>
<keyword evidence="3" id="KW-1185">Reference proteome</keyword>
<gene>
    <name evidence="2" type="ORF">M2A_2558</name>
</gene>
<dbReference type="eggNOG" id="ENOG5032V60">
    <property type="taxonomic scope" value="Bacteria"/>
</dbReference>
<dbReference type="RefSeq" id="WP_045448244.1">
    <property type="nucleotide sequence ID" value="NZ_BBIO01000014.1"/>
</dbReference>
<evidence type="ECO:0000313" key="2">
    <source>
        <dbReference type="EMBL" id="GAK46059.1"/>
    </source>
</evidence>
<feature type="transmembrane region" description="Helical" evidence="1">
    <location>
        <begin position="76"/>
        <end position="101"/>
    </location>
</feature>
<dbReference type="EMBL" id="BBIO01000014">
    <property type="protein sequence ID" value="GAK46059.1"/>
    <property type="molecule type" value="Genomic_DNA"/>
</dbReference>
<sequence length="102" mass="11304">MHELMVFFLTLVTGYVAAGLTGSFYRLVTNKPASFQMWQESTAGLVMGVCTLVFAGPTVILRNAMRAQVIENRPPFWLLLSTLIASFWSFLVGIFILSLVLA</sequence>
<comment type="caution">
    <text evidence="2">The sequence shown here is derived from an EMBL/GenBank/DDBJ whole genome shotgun (WGS) entry which is preliminary data.</text>
</comment>
<keyword evidence="1" id="KW-1133">Transmembrane helix</keyword>
<dbReference type="AlphaFoldDB" id="A0A081BDE1"/>
<proteinExistence type="predicted"/>
<keyword evidence="1" id="KW-0812">Transmembrane</keyword>
<name>A0A081BDE1_9HYPH</name>
<organism evidence="2 3">
    <name type="scientific">Tepidicaulis marinus</name>
    <dbReference type="NCBI Taxonomy" id="1333998"/>
    <lineage>
        <taxon>Bacteria</taxon>
        <taxon>Pseudomonadati</taxon>
        <taxon>Pseudomonadota</taxon>
        <taxon>Alphaproteobacteria</taxon>
        <taxon>Hyphomicrobiales</taxon>
        <taxon>Parvibaculaceae</taxon>
        <taxon>Tepidicaulis</taxon>
    </lineage>
</organism>